<feature type="domain" description="GapR-like DNA-binding" evidence="1">
    <location>
        <begin position="12"/>
        <end position="81"/>
    </location>
</feature>
<dbReference type="EMBL" id="JADINE010000036">
    <property type="protein sequence ID" value="MBO8407391.1"/>
    <property type="molecule type" value="Genomic_DNA"/>
</dbReference>
<dbReference type="Pfam" id="PF10073">
    <property type="entry name" value="GapR_DNA-bd"/>
    <property type="match status" value="1"/>
</dbReference>
<reference evidence="2" key="1">
    <citation type="submission" date="2020-10" db="EMBL/GenBank/DDBJ databases">
        <authorList>
            <person name="Gilroy R."/>
        </authorList>
    </citation>
    <scope>NUCLEOTIDE SEQUENCE</scope>
    <source>
        <strain evidence="2">B1-16210</strain>
    </source>
</reference>
<dbReference type="GO" id="GO:0003677">
    <property type="term" value="F:DNA binding"/>
    <property type="evidence" value="ECO:0007669"/>
    <property type="project" value="InterPro"/>
</dbReference>
<comment type="caution">
    <text evidence="2">The sequence shown here is derived from an EMBL/GenBank/DDBJ whole genome shotgun (WGS) entry which is preliminary data.</text>
</comment>
<evidence type="ECO:0000313" key="2">
    <source>
        <dbReference type="EMBL" id="MBO8407391.1"/>
    </source>
</evidence>
<dbReference type="InterPro" id="IPR046367">
    <property type="entry name" value="GapR-like_DNA-bd"/>
</dbReference>
<sequence length="82" mass="9335">MKNANHGAIDNQQLLSIIERIEKLNEDSAAIAADIKEIYSEAKSAGFDPKYIRQMIRLRKLDPDELDEADELTQMYRNALGL</sequence>
<proteinExistence type="predicted"/>
<organism evidence="2 3">
    <name type="scientific">Candidatus Enterousia excrementavium</name>
    <dbReference type="NCBI Taxonomy" id="2840789"/>
    <lineage>
        <taxon>Bacteria</taxon>
        <taxon>Pseudomonadati</taxon>
        <taxon>Pseudomonadota</taxon>
        <taxon>Alphaproteobacteria</taxon>
        <taxon>Candidatus Enterousia</taxon>
    </lineage>
</organism>
<accession>A0A940DDX0</accession>
<protein>
    <submittedName>
        <fullName evidence="2">DUF2312 domain-containing protein</fullName>
    </submittedName>
</protein>
<evidence type="ECO:0000259" key="1">
    <source>
        <dbReference type="Pfam" id="PF10073"/>
    </source>
</evidence>
<reference evidence="2" key="2">
    <citation type="journal article" date="2021" name="PeerJ">
        <title>Extensive microbial diversity within the chicken gut microbiome revealed by metagenomics and culture.</title>
        <authorList>
            <person name="Gilroy R."/>
            <person name="Ravi A."/>
            <person name="Getino M."/>
            <person name="Pursley I."/>
            <person name="Horton D.L."/>
            <person name="Alikhan N.F."/>
            <person name="Baker D."/>
            <person name="Gharbi K."/>
            <person name="Hall N."/>
            <person name="Watson M."/>
            <person name="Adriaenssens E.M."/>
            <person name="Foster-Nyarko E."/>
            <person name="Jarju S."/>
            <person name="Secka A."/>
            <person name="Antonio M."/>
            <person name="Oren A."/>
            <person name="Chaudhuri R.R."/>
            <person name="La Ragione R."/>
            <person name="Hildebrand F."/>
            <person name="Pallen M.J."/>
        </authorList>
    </citation>
    <scope>NUCLEOTIDE SEQUENCE</scope>
    <source>
        <strain evidence="2">B1-16210</strain>
    </source>
</reference>
<name>A0A940DDX0_9PROT</name>
<gene>
    <name evidence="2" type="ORF">IAC77_02930</name>
</gene>
<dbReference type="Proteomes" id="UP000721442">
    <property type="component" value="Unassembled WGS sequence"/>
</dbReference>
<evidence type="ECO:0000313" key="3">
    <source>
        <dbReference type="Proteomes" id="UP000721442"/>
    </source>
</evidence>
<dbReference type="AlphaFoldDB" id="A0A940DDX0"/>